<sequence>MKRYSIILFLAVFFGVTIFSACEEEATLDGATEVYITLNPTDISLRIGDTVRISAKVTNLSGKIINTPISWSLADETVAKLLGDSAIVAVNGGQEKRTTLKATLENGKYAITTVSVLRNLPEGVTCVANDSTMPEMTSKQSYNIPHDSVMFAVSPKTLLYDYEPQVKLEGVTAYDPLTTINYEKGIVTVHFTSPRESGEGKITVSLGESSTAQSGSCTITIAPQIFATFYGEYYANMPYLATRPGKEILPMYFAYTYEKEMDINTSDTIRIAMNVQSGLKEDIENAYGAYRWEIASGSSVVITSRTNEYVENEGFDAVLSVRAGVDEGDTEIHCITPDTVFVATFQVKDFKVRYPVDEITVDPETVSMPVGGTVRLTTGVIPATSYAYHKPVITAADPTKVSVGSYDGNVITLRGLAMGETELILTANGKEKRVPVTITEGINSVLWVSGNARTIFAGQTVQWGVDARTSSGGENPYEVTWHSSNPDAVKAEPTPGDNKHGTITGLAVGSSNVTAEVAGVISNAAPVEVIALPNNFTLTADNTVKDYSSVYADGSDLNDLSINFALVEEAAYKSITITLPGVYTGNPSGTYTVPSGTILNIDGAEAEVTSGSVTVTTTGSEAIVSFTISGSVGGQVFSMKAENVPVLVL</sequence>
<organism evidence="2 3">
    <name type="scientific">Barnesiella viscericola</name>
    <dbReference type="NCBI Taxonomy" id="397865"/>
    <lineage>
        <taxon>Bacteria</taxon>
        <taxon>Pseudomonadati</taxon>
        <taxon>Bacteroidota</taxon>
        <taxon>Bacteroidia</taxon>
        <taxon>Bacteroidales</taxon>
        <taxon>Barnesiellaceae</taxon>
        <taxon>Barnesiella</taxon>
    </lineage>
</organism>
<dbReference type="AlphaFoldDB" id="A0A921MS36"/>
<dbReference type="Gene3D" id="2.60.40.1080">
    <property type="match status" value="3"/>
</dbReference>
<dbReference type="SMART" id="SM00635">
    <property type="entry name" value="BID_2"/>
    <property type="match status" value="3"/>
</dbReference>
<reference evidence="2" key="1">
    <citation type="journal article" date="2021" name="PeerJ">
        <title>Extensive microbial diversity within the chicken gut microbiome revealed by metagenomics and culture.</title>
        <authorList>
            <person name="Gilroy R."/>
            <person name="Ravi A."/>
            <person name="Getino M."/>
            <person name="Pursley I."/>
            <person name="Horton D.L."/>
            <person name="Alikhan N.F."/>
            <person name="Baker D."/>
            <person name="Gharbi K."/>
            <person name="Hall N."/>
            <person name="Watson M."/>
            <person name="Adriaenssens E.M."/>
            <person name="Foster-Nyarko E."/>
            <person name="Jarju S."/>
            <person name="Secka A."/>
            <person name="Antonio M."/>
            <person name="Oren A."/>
            <person name="Chaudhuri R.R."/>
            <person name="La Ragione R."/>
            <person name="Hildebrand F."/>
            <person name="Pallen M.J."/>
        </authorList>
    </citation>
    <scope>NUCLEOTIDE SEQUENCE</scope>
    <source>
        <strain evidence="2">CHK121-7720</strain>
    </source>
</reference>
<proteinExistence type="predicted"/>
<comment type="caution">
    <text evidence="2">The sequence shown here is derived from an EMBL/GenBank/DDBJ whole genome shotgun (WGS) entry which is preliminary data.</text>
</comment>
<feature type="domain" description="BIG2" evidence="1">
    <location>
        <begin position="32"/>
        <end position="114"/>
    </location>
</feature>
<feature type="domain" description="BIG2" evidence="1">
    <location>
        <begin position="442"/>
        <end position="528"/>
    </location>
</feature>
<dbReference type="Pfam" id="PF02368">
    <property type="entry name" value="Big_2"/>
    <property type="match status" value="1"/>
</dbReference>
<feature type="domain" description="BIG2" evidence="1">
    <location>
        <begin position="355"/>
        <end position="437"/>
    </location>
</feature>
<dbReference type="PROSITE" id="PS51257">
    <property type="entry name" value="PROKAR_LIPOPROTEIN"/>
    <property type="match status" value="1"/>
</dbReference>
<accession>A0A921MS36</accession>
<protein>
    <submittedName>
        <fullName evidence="2">Ig-like domain-containing protein</fullName>
    </submittedName>
</protein>
<evidence type="ECO:0000313" key="3">
    <source>
        <dbReference type="Proteomes" id="UP000757103"/>
    </source>
</evidence>
<reference evidence="2" key="2">
    <citation type="submission" date="2021-09" db="EMBL/GenBank/DDBJ databases">
        <authorList>
            <person name="Gilroy R."/>
        </authorList>
    </citation>
    <scope>NUCLEOTIDE SEQUENCE</scope>
    <source>
        <strain evidence="2">CHK121-7720</strain>
    </source>
</reference>
<dbReference type="RefSeq" id="WP_273306122.1">
    <property type="nucleotide sequence ID" value="NZ_DYUD01000020.1"/>
</dbReference>
<evidence type="ECO:0000259" key="1">
    <source>
        <dbReference type="SMART" id="SM00635"/>
    </source>
</evidence>
<name>A0A921MS36_9BACT</name>
<evidence type="ECO:0000313" key="2">
    <source>
        <dbReference type="EMBL" id="HJG89071.1"/>
    </source>
</evidence>
<dbReference type="InterPro" id="IPR003343">
    <property type="entry name" value="Big_2"/>
</dbReference>
<gene>
    <name evidence="2" type="ORF">K8U91_06320</name>
</gene>
<dbReference type="Proteomes" id="UP000757103">
    <property type="component" value="Unassembled WGS sequence"/>
</dbReference>
<dbReference type="EMBL" id="DYUD01000020">
    <property type="protein sequence ID" value="HJG89071.1"/>
    <property type="molecule type" value="Genomic_DNA"/>
</dbReference>